<dbReference type="RefSeq" id="XP_027125946.1">
    <property type="nucleotide sequence ID" value="XM_027270145.2"/>
</dbReference>
<keyword evidence="7" id="KW-1185">Reference proteome</keyword>
<evidence type="ECO:0000256" key="5">
    <source>
        <dbReference type="SAM" id="Phobius"/>
    </source>
</evidence>
<keyword evidence="3 5" id="KW-1133">Transmembrane helix</keyword>
<dbReference type="Pfam" id="PF00149">
    <property type="entry name" value="Metallophos"/>
    <property type="match status" value="1"/>
</dbReference>
<evidence type="ECO:0000313" key="7">
    <source>
        <dbReference type="Proteomes" id="UP001652660"/>
    </source>
</evidence>
<feature type="transmembrane region" description="Helical" evidence="5">
    <location>
        <begin position="66"/>
        <end position="88"/>
    </location>
</feature>
<dbReference type="FunFam" id="3.60.21.10:FF:000050">
    <property type="entry name" value="Calcineurin-like metallo-phosphoesterase superfamily protein"/>
    <property type="match status" value="1"/>
</dbReference>
<feature type="transmembrane region" description="Helical" evidence="5">
    <location>
        <begin position="425"/>
        <end position="444"/>
    </location>
</feature>
<dbReference type="Gene3D" id="3.60.21.10">
    <property type="match status" value="1"/>
</dbReference>
<dbReference type="GO" id="GO:0016020">
    <property type="term" value="C:membrane"/>
    <property type="evidence" value="ECO:0007669"/>
    <property type="project" value="UniProtKB-SubCell"/>
</dbReference>
<dbReference type="GO" id="GO:0006506">
    <property type="term" value="P:GPI anchor biosynthetic process"/>
    <property type="evidence" value="ECO:0007669"/>
    <property type="project" value="InterPro"/>
</dbReference>
<dbReference type="GO" id="GO:0016787">
    <property type="term" value="F:hydrolase activity"/>
    <property type="evidence" value="ECO:0007669"/>
    <property type="project" value="InterPro"/>
</dbReference>
<keyword evidence="2 5" id="KW-0812">Transmembrane</keyword>
<dbReference type="PANTHER" id="PTHR13315">
    <property type="entry name" value="METALLO PHOSPHOESTERASE RELATED"/>
    <property type="match status" value="1"/>
</dbReference>
<dbReference type="Proteomes" id="UP001652660">
    <property type="component" value="Chromosome 4e"/>
</dbReference>
<reference evidence="7" key="1">
    <citation type="journal article" date="2025" name="Foods">
        <title>Unveiling the Microbial Signatures of Arabica Coffee Cherries: Insights into Ripeness Specific Diversity, Functional Traits, and Implications for Quality and Safety.</title>
        <authorList>
            <consortium name="RefSeq"/>
            <person name="Tenea G.N."/>
            <person name="Cifuentes V."/>
            <person name="Reyes P."/>
            <person name="Cevallos-Vallejos M."/>
        </authorList>
    </citation>
    <scope>NUCLEOTIDE SEQUENCE [LARGE SCALE GENOMIC DNA]</scope>
</reference>
<comment type="subcellular location">
    <subcellularLocation>
        <location evidence="1">Membrane</location>
        <topology evidence="1">Multi-pass membrane protein</topology>
    </subcellularLocation>
</comment>
<accession>A0A6P6XG75</accession>
<dbReference type="GeneID" id="113742319"/>
<dbReference type="CDD" id="cd07384">
    <property type="entry name" value="MPP_Cdc1_like"/>
    <property type="match status" value="1"/>
</dbReference>
<dbReference type="InterPro" id="IPR029052">
    <property type="entry name" value="Metallo-depent_PP-like"/>
</dbReference>
<evidence type="ECO:0000259" key="6">
    <source>
        <dbReference type="Pfam" id="PF00149"/>
    </source>
</evidence>
<feature type="domain" description="Calcineurin-like phosphoesterase" evidence="6">
    <location>
        <begin position="120"/>
        <end position="359"/>
    </location>
</feature>
<dbReference type="GO" id="GO:0005783">
    <property type="term" value="C:endoplasmic reticulum"/>
    <property type="evidence" value="ECO:0007669"/>
    <property type="project" value="TreeGrafter"/>
</dbReference>
<proteinExistence type="predicted"/>
<organism evidence="7 8">
    <name type="scientific">Coffea arabica</name>
    <name type="common">Arabian coffee</name>
    <dbReference type="NCBI Taxonomy" id="13443"/>
    <lineage>
        <taxon>Eukaryota</taxon>
        <taxon>Viridiplantae</taxon>
        <taxon>Streptophyta</taxon>
        <taxon>Embryophyta</taxon>
        <taxon>Tracheophyta</taxon>
        <taxon>Spermatophyta</taxon>
        <taxon>Magnoliopsida</taxon>
        <taxon>eudicotyledons</taxon>
        <taxon>Gunneridae</taxon>
        <taxon>Pentapetalae</taxon>
        <taxon>asterids</taxon>
        <taxon>lamiids</taxon>
        <taxon>Gentianales</taxon>
        <taxon>Rubiaceae</taxon>
        <taxon>Ixoroideae</taxon>
        <taxon>Gardenieae complex</taxon>
        <taxon>Bertiereae - Coffeeae clade</taxon>
        <taxon>Coffeeae</taxon>
        <taxon>Coffea</taxon>
    </lineage>
</organism>
<keyword evidence="4 5" id="KW-0472">Membrane</keyword>
<evidence type="ECO:0000256" key="2">
    <source>
        <dbReference type="ARBA" id="ARBA00022692"/>
    </source>
</evidence>
<evidence type="ECO:0000256" key="1">
    <source>
        <dbReference type="ARBA" id="ARBA00004141"/>
    </source>
</evidence>
<name>A0A6P6XG75_COFAR</name>
<evidence type="ECO:0000313" key="8">
    <source>
        <dbReference type="RefSeq" id="XP_027125946.1"/>
    </source>
</evidence>
<dbReference type="InterPro" id="IPR033308">
    <property type="entry name" value="PGAP5/Cdc1/Ted1"/>
</dbReference>
<dbReference type="InterPro" id="IPR004843">
    <property type="entry name" value="Calcineurin-like_PHP"/>
</dbReference>
<evidence type="ECO:0000256" key="3">
    <source>
        <dbReference type="ARBA" id="ARBA00022989"/>
    </source>
</evidence>
<dbReference type="PANTHER" id="PTHR13315:SF4">
    <property type="entry name" value="METALLOPHOSPHOESTERASE, ISOFORM E"/>
    <property type="match status" value="1"/>
</dbReference>
<dbReference type="SUPFAM" id="SSF56300">
    <property type="entry name" value="Metallo-dependent phosphatases"/>
    <property type="match status" value="1"/>
</dbReference>
<evidence type="ECO:0000256" key="4">
    <source>
        <dbReference type="ARBA" id="ARBA00023136"/>
    </source>
</evidence>
<gene>
    <name evidence="8" type="primary">LOC113742319</name>
</gene>
<protein>
    <submittedName>
        <fullName evidence="8">Uncharacterized protein C630.12</fullName>
    </submittedName>
</protein>
<dbReference type="AlphaFoldDB" id="A0A6P6XG75"/>
<reference evidence="8" key="2">
    <citation type="submission" date="2025-08" db="UniProtKB">
        <authorList>
            <consortium name="RefSeq"/>
        </authorList>
    </citation>
    <scope>IDENTIFICATION</scope>
    <source>
        <tissue evidence="8">Leaves</tissue>
    </source>
</reference>
<feature type="transmembrane region" description="Helical" evidence="5">
    <location>
        <begin position="569"/>
        <end position="588"/>
    </location>
</feature>
<sequence>MEGKIEYLCLSLEGKKKKKRNSVLLLLLPSSKFQVVSASAVELNKLRSPSGSEQKIVGEMGKERRLTVFLSIIWALTILYGEMFAYWVPSLWTCSWPHHLRHSSSSSVKRLNDSGDYVKIAVLADPQLMDRTSLHLSPKSLALEIAQFYTDLFMRRAFLLSVLRFKPDVLLFFGDYFDGGPILSDNEWQESLSRLKHIFDLNVLQKTKNMKVYFLSGNHDIGYEALYSKTPEVIRRYEEEFGARNYKFTLGKVDFIAIDSQTLDGNSQGNVTSATWNFIANVSQDSSSMTRVLLTHIPLYRPDWTPCGPYRSSPIINQRILRAPENQQILYQNYVTEKSTNNLLNMISPALILSGHDHDQCKVTHITKHGPVEEHTIGTISWQQGNLFPSFMLLSASNLSSPDGLALEDVVYAHLCFLPVQTYIYIWYMVLFIMTLLIVLFWPAKEELFSHYIGNFKLCFRSLFDGSVFGRVIKEKNEDENFEYEMMWDAEGSMHLIKKASKSPPKSSGDNASVERGNAVMRAKRQTEQEVEVAVACDGNVEFDARTPGPARMKTSMTKLVIRRLLRGIRVLSFVAAINVPLYMMLLFKDWVDK</sequence>